<dbReference type="AlphaFoldDB" id="A0A4R1QWI5"/>
<feature type="domain" description="Glycosyltransferase 2-like" evidence="1">
    <location>
        <begin position="6"/>
        <end position="143"/>
    </location>
</feature>
<dbReference type="InterPro" id="IPR001173">
    <property type="entry name" value="Glyco_trans_2-like"/>
</dbReference>
<dbReference type="EMBL" id="SLUM01000020">
    <property type="protein sequence ID" value="TCL54720.1"/>
    <property type="molecule type" value="Genomic_DNA"/>
</dbReference>
<protein>
    <submittedName>
        <fullName evidence="2">Glycosyl transferase family 2</fullName>
    </submittedName>
</protein>
<dbReference type="OrthoDB" id="9815829at2"/>
<accession>A0A4R1QWI5</accession>
<organism evidence="2 3">
    <name type="scientific">Allofournierella massiliensis</name>
    <dbReference type="NCBI Taxonomy" id="1650663"/>
    <lineage>
        <taxon>Bacteria</taxon>
        <taxon>Bacillati</taxon>
        <taxon>Bacillota</taxon>
        <taxon>Clostridia</taxon>
        <taxon>Eubacteriales</taxon>
        <taxon>Oscillospiraceae</taxon>
        <taxon>Allofournierella</taxon>
    </lineage>
</organism>
<dbReference type="Proteomes" id="UP000295184">
    <property type="component" value="Unassembled WGS sequence"/>
</dbReference>
<dbReference type="PANTHER" id="PTHR43685:SF2">
    <property type="entry name" value="GLYCOSYLTRANSFERASE 2-LIKE DOMAIN-CONTAINING PROTEIN"/>
    <property type="match status" value="1"/>
</dbReference>
<proteinExistence type="predicted"/>
<dbReference type="CDD" id="cd00761">
    <property type="entry name" value="Glyco_tranf_GTA_type"/>
    <property type="match status" value="1"/>
</dbReference>
<sequence length="333" mass="37841">MAAVLSCIMPVYNGEEYLEKSVQSVLDQSFAWFELILVNDGSTDRTADLCAEFARKDERVRVLTQTNKGAAAARNAGIQASEGRYITFVDADDVLLPKAFEKTVQAMENRELDLVSFNFSFCSDTGFTEAVYPAFSAASLEEFWPHFIEYYRANQFFSLCNKVYRTQLIKGLGLSLDETLRTGEDIQFNFACFANLGKMEHLDGIYYEYWNHAQTLTRAATLDNMETSQRVLHGVRRFLEQCGQSELYPQLAAAQLPWDAVSFFDLLTDSSKPYTLEERKVGLEKLFANPMWHTALMTRLEGRQGLYNGWLRKAAAKKNAGRALLPLRLKGKR</sequence>
<comment type="caution">
    <text evidence="2">The sequence shown here is derived from an EMBL/GenBank/DDBJ whole genome shotgun (WGS) entry which is preliminary data.</text>
</comment>
<dbReference type="RefSeq" id="WP_058963249.1">
    <property type="nucleotide sequence ID" value="NZ_CABKVM010000013.1"/>
</dbReference>
<evidence type="ECO:0000313" key="2">
    <source>
        <dbReference type="EMBL" id="TCL54720.1"/>
    </source>
</evidence>
<name>A0A4R1QWI5_9FIRM</name>
<gene>
    <name evidence="2" type="ORF">EDD77_12052</name>
</gene>
<reference evidence="2 3" key="1">
    <citation type="submission" date="2019-03" db="EMBL/GenBank/DDBJ databases">
        <title>Genomic Encyclopedia of Type Strains, Phase IV (KMG-IV): sequencing the most valuable type-strain genomes for metagenomic binning, comparative biology and taxonomic classification.</title>
        <authorList>
            <person name="Goeker M."/>
        </authorList>
    </citation>
    <scope>NUCLEOTIDE SEQUENCE [LARGE SCALE GENOMIC DNA]</scope>
    <source>
        <strain evidence="2 3">DSM 100451</strain>
    </source>
</reference>
<evidence type="ECO:0000259" key="1">
    <source>
        <dbReference type="Pfam" id="PF00535"/>
    </source>
</evidence>
<dbReference type="SUPFAM" id="SSF53448">
    <property type="entry name" value="Nucleotide-diphospho-sugar transferases"/>
    <property type="match status" value="1"/>
</dbReference>
<dbReference type="Gene3D" id="3.90.550.10">
    <property type="entry name" value="Spore Coat Polysaccharide Biosynthesis Protein SpsA, Chain A"/>
    <property type="match status" value="1"/>
</dbReference>
<dbReference type="STRING" id="1650663.GCA_001486665_00759"/>
<dbReference type="InterPro" id="IPR029044">
    <property type="entry name" value="Nucleotide-diphossugar_trans"/>
</dbReference>
<keyword evidence="2" id="KW-0808">Transferase</keyword>
<dbReference type="InterPro" id="IPR050834">
    <property type="entry name" value="Glycosyltransf_2"/>
</dbReference>
<dbReference type="Pfam" id="PF00535">
    <property type="entry name" value="Glycos_transf_2"/>
    <property type="match status" value="1"/>
</dbReference>
<evidence type="ECO:0000313" key="3">
    <source>
        <dbReference type="Proteomes" id="UP000295184"/>
    </source>
</evidence>
<dbReference type="PANTHER" id="PTHR43685">
    <property type="entry name" value="GLYCOSYLTRANSFERASE"/>
    <property type="match status" value="1"/>
</dbReference>
<dbReference type="GO" id="GO:0016740">
    <property type="term" value="F:transferase activity"/>
    <property type="evidence" value="ECO:0007669"/>
    <property type="project" value="UniProtKB-KW"/>
</dbReference>